<dbReference type="Proteomes" id="UP000019151">
    <property type="component" value="Plasmid 1"/>
</dbReference>
<dbReference type="AlphaFoldDB" id="W0RRU0"/>
<evidence type="ECO:0000313" key="3">
    <source>
        <dbReference type="Proteomes" id="UP000019151"/>
    </source>
</evidence>
<proteinExistence type="predicted"/>
<evidence type="ECO:0000313" key="2">
    <source>
        <dbReference type="EMBL" id="AHG93045.1"/>
    </source>
</evidence>
<organism evidence="2 3">
    <name type="scientific">Gemmatirosa kalamazoonensis</name>
    <dbReference type="NCBI Taxonomy" id="861299"/>
    <lineage>
        <taxon>Bacteria</taxon>
        <taxon>Pseudomonadati</taxon>
        <taxon>Gemmatimonadota</taxon>
        <taxon>Gemmatimonadia</taxon>
        <taxon>Gemmatimonadales</taxon>
        <taxon>Gemmatimonadaceae</taxon>
        <taxon>Gemmatirosa</taxon>
    </lineage>
</organism>
<dbReference type="KEGG" id="gba:J421_5510"/>
<dbReference type="InterPro" id="IPR002586">
    <property type="entry name" value="CobQ/CobB/MinD/ParA_Nub-bd_dom"/>
</dbReference>
<feature type="domain" description="CobQ/CobB/MinD/ParA nucleotide binding" evidence="1">
    <location>
        <begin position="7"/>
        <end position="51"/>
    </location>
</feature>
<dbReference type="EMBL" id="CP007129">
    <property type="protein sequence ID" value="AHG93045.1"/>
    <property type="molecule type" value="Genomic_DNA"/>
</dbReference>
<name>W0RRU0_9BACT</name>
<keyword evidence="2" id="KW-0614">Plasmid</keyword>
<accession>W0RRU0</accession>
<gene>
    <name evidence="2" type="ORF">J421_5510</name>
</gene>
<dbReference type="InterPro" id="IPR027417">
    <property type="entry name" value="P-loop_NTPase"/>
</dbReference>
<dbReference type="InterPro" id="IPR050678">
    <property type="entry name" value="DNA_Partitioning_ATPase"/>
</dbReference>
<reference evidence="2 3" key="1">
    <citation type="journal article" date="2014" name="Genome Announc.">
        <title>Genome Sequence and Methylome of Soil Bacterium Gemmatirosa kalamazoonensis KBS708T, a Member of the Rarely Cultivated Gemmatimonadetes Phylum.</title>
        <authorList>
            <person name="Debruyn J.M."/>
            <person name="Radosevich M."/>
            <person name="Wommack K.E."/>
            <person name="Polson S.W."/>
            <person name="Hauser L.J."/>
            <person name="Fawaz M.N."/>
            <person name="Korlach J."/>
            <person name="Tsai Y.C."/>
        </authorList>
    </citation>
    <scope>NUCLEOTIDE SEQUENCE [LARGE SCALE GENOMIC DNA]</scope>
    <source>
        <strain evidence="2 3">KBS708</strain>
        <plasmid evidence="3">Plasmid 1</plasmid>
    </source>
</reference>
<protein>
    <submittedName>
        <fullName evidence="2">Cobyrinic acid ac-diamide synthase</fullName>
    </submittedName>
</protein>
<dbReference type="Pfam" id="PF01656">
    <property type="entry name" value="CbiA"/>
    <property type="match status" value="1"/>
</dbReference>
<keyword evidence="3" id="KW-1185">Reference proteome</keyword>
<dbReference type="PANTHER" id="PTHR13696">
    <property type="entry name" value="P-LOOP CONTAINING NUCLEOSIDE TRIPHOSPHATE HYDROLASE"/>
    <property type="match status" value="1"/>
</dbReference>
<evidence type="ECO:0000259" key="1">
    <source>
        <dbReference type="Pfam" id="PF01656"/>
    </source>
</evidence>
<dbReference type="SUPFAM" id="SSF52540">
    <property type="entry name" value="P-loop containing nucleoside triphosphate hydrolases"/>
    <property type="match status" value="1"/>
</dbReference>
<dbReference type="Gene3D" id="3.40.50.300">
    <property type="entry name" value="P-loop containing nucleotide triphosphate hydrolases"/>
    <property type="match status" value="1"/>
</dbReference>
<dbReference type="PANTHER" id="PTHR13696:SF52">
    <property type="entry name" value="PARA FAMILY PROTEIN CT_582"/>
    <property type="match status" value="1"/>
</dbReference>
<geneLocation type="plasmid" evidence="2 3">
    <name>1</name>
</geneLocation>
<dbReference type="InParanoid" id="W0RRU0"/>
<sequence length="237" mass="25267">MSQIRILAVAAGRGGTGKTTLAFAVADALRRLDPAADVALVDLDPQAGLTGYAKLPPAADPLNDPPVDTHGLPFYRGGRTLAHATDQQLARHLERALDGRDDRVLVLDMAPALTDAAHRVVFARPDVMLLGAIKTDPGSFQSLNELVAYVSRRGLPYVLVPTIHRSVLLNNTMLLTMRQQHEGHVSDVVVPLDGKAAECVVAGQPVTMYAKRSKAAKAIFALVEELFGSAVPATAER</sequence>
<dbReference type="RefSeq" id="WP_104023356.1">
    <property type="nucleotide sequence ID" value="NZ_CP007129.1"/>
</dbReference>
<dbReference type="OrthoDB" id="9804460at2"/>
<dbReference type="HOGENOM" id="CLU_1169325_0_0_0"/>